<dbReference type="SUPFAM" id="SSF57701">
    <property type="entry name" value="Zn2/Cys6 DNA-binding domain"/>
    <property type="match status" value="1"/>
</dbReference>
<dbReference type="InterPro" id="IPR021858">
    <property type="entry name" value="Fun_TF"/>
</dbReference>
<organism evidence="4 5">
    <name type="scientific">Elsinoe ampelina</name>
    <dbReference type="NCBI Taxonomy" id="302913"/>
    <lineage>
        <taxon>Eukaryota</taxon>
        <taxon>Fungi</taxon>
        <taxon>Dikarya</taxon>
        <taxon>Ascomycota</taxon>
        <taxon>Pezizomycotina</taxon>
        <taxon>Dothideomycetes</taxon>
        <taxon>Dothideomycetidae</taxon>
        <taxon>Myriangiales</taxon>
        <taxon>Elsinoaceae</taxon>
        <taxon>Elsinoe</taxon>
    </lineage>
</organism>
<evidence type="ECO:0000256" key="1">
    <source>
        <dbReference type="ARBA" id="ARBA00004123"/>
    </source>
</evidence>
<dbReference type="PANTHER" id="PTHR37534">
    <property type="entry name" value="TRANSCRIPTIONAL ACTIVATOR PROTEIN UGA3"/>
    <property type="match status" value="1"/>
</dbReference>
<keyword evidence="2" id="KW-0539">Nucleus</keyword>
<dbReference type="Gene3D" id="4.10.240.10">
    <property type="entry name" value="Zn(2)-C6 fungal-type DNA-binding domain"/>
    <property type="match status" value="1"/>
</dbReference>
<evidence type="ECO:0000313" key="5">
    <source>
        <dbReference type="Proteomes" id="UP000799538"/>
    </source>
</evidence>
<feature type="domain" description="Zn(2)-C6 fungal-type" evidence="3">
    <location>
        <begin position="25"/>
        <end position="57"/>
    </location>
</feature>
<accession>A0A6A6G411</accession>
<dbReference type="Pfam" id="PF00172">
    <property type="entry name" value="Zn_clus"/>
    <property type="match status" value="1"/>
</dbReference>
<dbReference type="Pfam" id="PF11951">
    <property type="entry name" value="Fungal_trans_2"/>
    <property type="match status" value="1"/>
</dbReference>
<dbReference type="Proteomes" id="UP000799538">
    <property type="component" value="Unassembled WGS sequence"/>
</dbReference>
<dbReference type="PROSITE" id="PS00463">
    <property type="entry name" value="ZN2_CY6_FUNGAL_1"/>
    <property type="match status" value="1"/>
</dbReference>
<dbReference type="OrthoDB" id="1919336at2759"/>
<evidence type="ECO:0000256" key="2">
    <source>
        <dbReference type="ARBA" id="ARBA00023242"/>
    </source>
</evidence>
<evidence type="ECO:0000259" key="3">
    <source>
        <dbReference type="PROSITE" id="PS50048"/>
    </source>
</evidence>
<dbReference type="InterPro" id="IPR001138">
    <property type="entry name" value="Zn2Cys6_DnaBD"/>
</dbReference>
<dbReference type="PANTHER" id="PTHR37534:SF46">
    <property type="entry name" value="ZN(II)2CYS6 TRANSCRIPTION FACTOR (EUROFUNG)"/>
    <property type="match status" value="1"/>
</dbReference>
<keyword evidence="5" id="KW-1185">Reference proteome</keyword>
<sequence length="506" mass="56824">MFDSFDAQTGQRIAPRPKQVRSDRGCSACRKKKKKCDLQKPKCFRCRNSTSRSVCEWPYDEPVSTSPPDHVVRVADVHGSTISPGVIVLEPLSYHTQRAPGCVNTPGHDTKVIPHPSLYALCHEPEVIHALRLTPSLSYEDVASMIQAFEDACLDPEKSGQSISVMSMQLALQHPPLLHAWLACAGLPYAYRDRQLRPLFLTHYTAAVKGLADALRKDGFRTEEWMQATILTLHIFEEHQATDDVSITRQSHIRGAHLIFRDSLSLTEQASRHQTLLLEAYICRTSVNCLCDGNVGLPYDHLEAPLKVLLWSARQHDSRLTTACPWVGLSGPKLTDLGFKLSWLLQQHPLSGEDLVRHDSLKKDLSEINSLVLEDWDTSGQLSHSTLQIRWIYYLACDLLSAVLSNIPTTDMISTCDRGIKILEDINDNFNPTPKMMWPLAVLGTGCSKEARLKCLAVLEDIRFKFSPGTAGRVKSFHNKVWSRDSSTRNGPYLLLDKDMIGDLFF</sequence>
<dbReference type="PROSITE" id="PS50048">
    <property type="entry name" value="ZN2_CY6_FUNGAL_2"/>
    <property type="match status" value="1"/>
</dbReference>
<dbReference type="GO" id="GO:0000981">
    <property type="term" value="F:DNA-binding transcription factor activity, RNA polymerase II-specific"/>
    <property type="evidence" value="ECO:0007669"/>
    <property type="project" value="InterPro"/>
</dbReference>
<proteinExistence type="predicted"/>
<protein>
    <recommendedName>
        <fullName evidence="3">Zn(2)-C6 fungal-type domain-containing protein</fullName>
    </recommendedName>
</protein>
<dbReference type="GO" id="GO:0005634">
    <property type="term" value="C:nucleus"/>
    <property type="evidence" value="ECO:0007669"/>
    <property type="project" value="UniProtKB-SubCell"/>
</dbReference>
<evidence type="ECO:0000313" key="4">
    <source>
        <dbReference type="EMBL" id="KAF2220354.1"/>
    </source>
</evidence>
<dbReference type="AlphaFoldDB" id="A0A6A6G411"/>
<reference evidence="5" key="1">
    <citation type="journal article" date="2020" name="Stud. Mycol.">
        <title>101 Dothideomycetes genomes: A test case for predicting lifestyles and emergence of pathogens.</title>
        <authorList>
            <person name="Haridas S."/>
            <person name="Albert R."/>
            <person name="Binder M."/>
            <person name="Bloem J."/>
            <person name="LaButti K."/>
            <person name="Salamov A."/>
            <person name="Andreopoulos B."/>
            <person name="Baker S."/>
            <person name="Barry K."/>
            <person name="Bills G."/>
            <person name="Bluhm B."/>
            <person name="Cannon C."/>
            <person name="Castanera R."/>
            <person name="Culley D."/>
            <person name="Daum C."/>
            <person name="Ezra D."/>
            <person name="Gonzalez J."/>
            <person name="Henrissat B."/>
            <person name="Kuo A."/>
            <person name="Liang C."/>
            <person name="Lipzen A."/>
            <person name="Lutzoni F."/>
            <person name="Magnuson J."/>
            <person name="Mondo S."/>
            <person name="Nolan M."/>
            <person name="Ohm R."/>
            <person name="Pangilinan J."/>
            <person name="Park H.-J."/>
            <person name="Ramirez L."/>
            <person name="Alfaro M."/>
            <person name="Sun H."/>
            <person name="Tritt A."/>
            <person name="Yoshinaga Y."/>
            <person name="Zwiers L.-H."/>
            <person name="Turgeon B."/>
            <person name="Goodwin S."/>
            <person name="Spatafora J."/>
            <person name="Crous P."/>
            <person name="Grigoriev I."/>
        </authorList>
    </citation>
    <scope>NUCLEOTIDE SEQUENCE [LARGE SCALE GENOMIC DNA]</scope>
    <source>
        <strain evidence="5">CECT 20119</strain>
    </source>
</reference>
<name>A0A6A6G411_9PEZI</name>
<dbReference type="EMBL" id="ML992513">
    <property type="protein sequence ID" value="KAF2220354.1"/>
    <property type="molecule type" value="Genomic_DNA"/>
</dbReference>
<gene>
    <name evidence="4" type="ORF">BDZ85DRAFT_34951</name>
</gene>
<comment type="subcellular location">
    <subcellularLocation>
        <location evidence="1">Nucleus</location>
    </subcellularLocation>
</comment>
<dbReference type="SMART" id="SM00066">
    <property type="entry name" value="GAL4"/>
    <property type="match status" value="1"/>
</dbReference>
<dbReference type="CDD" id="cd00067">
    <property type="entry name" value="GAL4"/>
    <property type="match status" value="1"/>
</dbReference>
<dbReference type="InterPro" id="IPR036864">
    <property type="entry name" value="Zn2-C6_fun-type_DNA-bd_sf"/>
</dbReference>
<dbReference type="GO" id="GO:0008270">
    <property type="term" value="F:zinc ion binding"/>
    <property type="evidence" value="ECO:0007669"/>
    <property type="project" value="InterPro"/>
</dbReference>